<reference evidence="6" key="1">
    <citation type="submission" date="2016-11" db="UniProtKB">
        <authorList>
            <consortium name="WormBaseParasite"/>
        </authorList>
    </citation>
    <scope>IDENTIFICATION</scope>
</reference>
<evidence type="ECO:0000256" key="1">
    <source>
        <dbReference type="SAM" id="Phobius"/>
    </source>
</evidence>
<dbReference type="Proteomes" id="UP000659654">
    <property type="component" value="Unassembled WGS sequence"/>
</dbReference>
<evidence type="ECO:0000313" key="4">
    <source>
        <dbReference type="Proteomes" id="UP000095284"/>
    </source>
</evidence>
<gene>
    <name evidence="2" type="ORF">BXYJ_LOCUS9304</name>
</gene>
<feature type="transmembrane region" description="Helical" evidence="1">
    <location>
        <begin position="273"/>
        <end position="295"/>
    </location>
</feature>
<keyword evidence="1" id="KW-0812">Transmembrane</keyword>
<name>A0A1I7S3B6_BURXY</name>
<organism evidence="4 6">
    <name type="scientific">Bursaphelenchus xylophilus</name>
    <name type="common">Pinewood nematode worm</name>
    <name type="synonym">Aphelenchoides xylophilus</name>
    <dbReference type="NCBI Taxonomy" id="6326"/>
    <lineage>
        <taxon>Eukaryota</taxon>
        <taxon>Metazoa</taxon>
        <taxon>Ecdysozoa</taxon>
        <taxon>Nematoda</taxon>
        <taxon>Chromadorea</taxon>
        <taxon>Rhabditida</taxon>
        <taxon>Tylenchina</taxon>
        <taxon>Tylenchomorpha</taxon>
        <taxon>Aphelenchoidea</taxon>
        <taxon>Aphelenchoididae</taxon>
        <taxon>Bursaphelenchus</taxon>
    </lineage>
</organism>
<dbReference type="EMBL" id="CAJFDI010000004">
    <property type="protein sequence ID" value="CAD5226759.1"/>
    <property type="molecule type" value="Genomic_DNA"/>
</dbReference>
<accession>A0A1I7S3B6</accession>
<dbReference type="OrthoDB" id="5826671at2759"/>
<feature type="transmembrane region" description="Helical" evidence="1">
    <location>
        <begin position="113"/>
        <end position="135"/>
    </location>
</feature>
<dbReference type="SUPFAM" id="SSF81321">
    <property type="entry name" value="Family A G protein-coupled receptor-like"/>
    <property type="match status" value="1"/>
</dbReference>
<sequence length="364" mass="42416">MVGNGTATEFLCSSTTLELVVATIRLALNAFTLFLASFMLFFICSTPALHNNTFNILFLSSYVVDCLANVSRITLKYLPILLCKNEFIQWIFSHGPSFSFQSLATLINASEWYLSYSTICCGFFFNLDHMLLVVFPKHYPWISSPRNKLIMASLIWILPLLWVIPMFRACCGSIFFENTMNPVFAKKEIEDIYDTIDMLLESFLYVPIVFIFNCVTTMVLQWRYKKFKSNGTGQLHLLMDQVTINIPERNGHVRTMAKTNVLRQRRVVDELNLSLLNLIDQMVDAVGVVFYLLFWAGNNDWIEVDITLCMTLYDITWELSTLNQPYIFLLMFPKIRRKFVQFYFPRKRIRPERQPTFESSIHLS</sequence>
<dbReference type="WBParaSite" id="BXY_0749700.1">
    <property type="protein sequence ID" value="BXY_0749700.1"/>
    <property type="gene ID" value="BXY_0749700"/>
</dbReference>
<proteinExistence type="predicted"/>
<keyword evidence="1" id="KW-0472">Membrane</keyword>
<feature type="transmembrane region" description="Helical" evidence="1">
    <location>
        <begin position="202"/>
        <end position="220"/>
    </location>
</feature>
<dbReference type="EMBL" id="CAJFCV020000004">
    <property type="protein sequence ID" value="CAG9116194.1"/>
    <property type="molecule type" value="Genomic_DNA"/>
</dbReference>
<evidence type="ECO:0000313" key="3">
    <source>
        <dbReference type="EMBL" id="CAG9116194.1"/>
    </source>
</evidence>
<feature type="transmembrane region" description="Helical" evidence="1">
    <location>
        <begin position="315"/>
        <end position="332"/>
    </location>
</feature>
<dbReference type="Gene3D" id="1.20.1070.10">
    <property type="entry name" value="Rhodopsin 7-helix transmembrane proteins"/>
    <property type="match status" value="1"/>
</dbReference>
<protein>
    <submittedName>
        <fullName evidence="2">(pine wood nematode) hypothetical protein</fullName>
    </submittedName>
</protein>
<evidence type="ECO:0000313" key="5">
    <source>
        <dbReference type="Proteomes" id="UP000659654"/>
    </source>
</evidence>
<feature type="transmembrane region" description="Helical" evidence="1">
    <location>
        <begin position="155"/>
        <end position="176"/>
    </location>
</feature>
<dbReference type="Proteomes" id="UP000582659">
    <property type="component" value="Unassembled WGS sequence"/>
</dbReference>
<evidence type="ECO:0000313" key="6">
    <source>
        <dbReference type="WBParaSite" id="BXY_0749700.1"/>
    </source>
</evidence>
<reference evidence="3" key="2">
    <citation type="submission" date="2020-08" db="EMBL/GenBank/DDBJ databases">
        <authorList>
            <person name="Kikuchi T."/>
        </authorList>
    </citation>
    <scope>NUCLEOTIDE SEQUENCE</scope>
    <source>
        <strain evidence="2">Ka4C1</strain>
    </source>
</reference>
<evidence type="ECO:0000313" key="2">
    <source>
        <dbReference type="EMBL" id="CAD5226759.1"/>
    </source>
</evidence>
<keyword evidence="5" id="KW-1185">Reference proteome</keyword>
<feature type="transmembrane region" description="Helical" evidence="1">
    <location>
        <begin position="26"/>
        <end position="48"/>
    </location>
</feature>
<dbReference type="AlphaFoldDB" id="A0A1I7S3B6"/>
<dbReference type="Proteomes" id="UP000095284">
    <property type="component" value="Unplaced"/>
</dbReference>
<keyword evidence="1" id="KW-1133">Transmembrane helix</keyword>